<evidence type="ECO:0000313" key="8">
    <source>
        <dbReference type="EMBL" id="KAK1397553.1"/>
    </source>
</evidence>
<keyword evidence="4" id="KW-0611">Plant defense</keyword>
<dbReference type="GO" id="GO:0016020">
    <property type="term" value="C:membrane"/>
    <property type="evidence" value="ECO:0007669"/>
    <property type="project" value="UniProtKB-SubCell"/>
</dbReference>
<evidence type="ECO:0000256" key="1">
    <source>
        <dbReference type="ARBA" id="ARBA00004141"/>
    </source>
</evidence>
<accession>A0AAD8J5D3</accession>
<proteinExistence type="inferred from homology"/>
<comment type="caution">
    <text evidence="8">The sequence shown here is derived from an EMBL/GenBank/DDBJ whole genome shotgun (WGS) entry which is preliminary data.</text>
</comment>
<dbReference type="GO" id="GO:0006952">
    <property type="term" value="P:defense response"/>
    <property type="evidence" value="ECO:0007669"/>
    <property type="project" value="UniProtKB-KW"/>
</dbReference>
<evidence type="ECO:0000256" key="2">
    <source>
        <dbReference type="ARBA" id="ARBA00006574"/>
    </source>
</evidence>
<evidence type="ECO:0000256" key="4">
    <source>
        <dbReference type="ARBA" id="ARBA00022821"/>
    </source>
</evidence>
<dbReference type="Proteomes" id="UP001237642">
    <property type="component" value="Unassembled WGS sequence"/>
</dbReference>
<comment type="subcellular location">
    <subcellularLocation>
        <location evidence="1">Membrane</location>
        <topology evidence="1">Multi-pass membrane protein</topology>
    </subcellularLocation>
</comment>
<keyword evidence="6" id="KW-0472">Membrane</keyword>
<keyword evidence="9" id="KW-1185">Reference proteome</keyword>
<reference evidence="8" key="1">
    <citation type="submission" date="2023-02" db="EMBL/GenBank/DDBJ databases">
        <title>Genome of toxic invasive species Heracleum sosnowskyi carries increased number of genes despite the absence of recent whole-genome duplications.</title>
        <authorList>
            <person name="Schelkunov M."/>
            <person name="Shtratnikova V."/>
            <person name="Makarenko M."/>
            <person name="Klepikova A."/>
            <person name="Omelchenko D."/>
            <person name="Novikova G."/>
            <person name="Obukhova E."/>
            <person name="Bogdanov V."/>
            <person name="Penin A."/>
            <person name="Logacheva M."/>
        </authorList>
    </citation>
    <scope>NUCLEOTIDE SEQUENCE</scope>
    <source>
        <strain evidence="8">Hsosn_3</strain>
        <tissue evidence="8">Leaf</tissue>
    </source>
</reference>
<keyword evidence="7" id="KW-0568">Pathogenesis-related protein</keyword>
<dbReference type="InterPro" id="IPR004326">
    <property type="entry name" value="Mlo"/>
</dbReference>
<dbReference type="AlphaFoldDB" id="A0AAD8J5D3"/>
<evidence type="ECO:0000256" key="3">
    <source>
        <dbReference type="ARBA" id="ARBA00022692"/>
    </source>
</evidence>
<name>A0AAD8J5D3_9APIA</name>
<evidence type="ECO:0000256" key="7">
    <source>
        <dbReference type="ARBA" id="ARBA00023265"/>
    </source>
</evidence>
<dbReference type="EMBL" id="JAUIZM010000002">
    <property type="protein sequence ID" value="KAK1397553.1"/>
    <property type="molecule type" value="Genomic_DNA"/>
</dbReference>
<dbReference type="PANTHER" id="PTHR31942">
    <property type="entry name" value="MLO-LIKE PROTEIN 1"/>
    <property type="match status" value="1"/>
</dbReference>
<evidence type="ECO:0000256" key="5">
    <source>
        <dbReference type="ARBA" id="ARBA00022989"/>
    </source>
</evidence>
<reference evidence="8" key="2">
    <citation type="submission" date="2023-05" db="EMBL/GenBank/DDBJ databases">
        <authorList>
            <person name="Schelkunov M.I."/>
        </authorList>
    </citation>
    <scope>NUCLEOTIDE SEQUENCE</scope>
    <source>
        <strain evidence="8">Hsosn_3</strain>
        <tissue evidence="8">Leaf</tissue>
    </source>
</reference>
<sequence length="169" mass="19388">MAAGGGRSMEESATSIIHIIGKWLTRKNKSALYEALVKIKSELMLLGFISLLLTVLKGTISEICLPKAIGNSWLPCDKDFEEEHENDFDGDDGHIKLLFFTNLTRTSHHRSLAAAAYVDKYSERYRFARDMTFGRRHLNIWCRSPVLIWIVCFFRQFLVSVPKVDYLTI</sequence>
<evidence type="ECO:0000313" key="9">
    <source>
        <dbReference type="Proteomes" id="UP001237642"/>
    </source>
</evidence>
<dbReference type="PANTHER" id="PTHR31942:SF128">
    <property type="entry name" value="MLO-LIKE PROTEIN"/>
    <property type="match status" value="1"/>
</dbReference>
<keyword evidence="5" id="KW-1133">Transmembrane helix</keyword>
<evidence type="ECO:0000256" key="6">
    <source>
        <dbReference type="ARBA" id="ARBA00023136"/>
    </source>
</evidence>
<gene>
    <name evidence="8" type="ORF">POM88_007416</name>
</gene>
<protein>
    <submittedName>
        <fullName evidence="8">Uncharacterized protein</fullName>
    </submittedName>
</protein>
<comment type="similarity">
    <text evidence="2">Belongs to the MLO family.</text>
</comment>
<dbReference type="Pfam" id="PF03094">
    <property type="entry name" value="Mlo"/>
    <property type="match status" value="2"/>
</dbReference>
<organism evidence="8 9">
    <name type="scientific">Heracleum sosnowskyi</name>
    <dbReference type="NCBI Taxonomy" id="360622"/>
    <lineage>
        <taxon>Eukaryota</taxon>
        <taxon>Viridiplantae</taxon>
        <taxon>Streptophyta</taxon>
        <taxon>Embryophyta</taxon>
        <taxon>Tracheophyta</taxon>
        <taxon>Spermatophyta</taxon>
        <taxon>Magnoliopsida</taxon>
        <taxon>eudicotyledons</taxon>
        <taxon>Gunneridae</taxon>
        <taxon>Pentapetalae</taxon>
        <taxon>asterids</taxon>
        <taxon>campanulids</taxon>
        <taxon>Apiales</taxon>
        <taxon>Apiaceae</taxon>
        <taxon>Apioideae</taxon>
        <taxon>apioid superclade</taxon>
        <taxon>Tordylieae</taxon>
        <taxon>Tordyliinae</taxon>
        <taxon>Heracleum</taxon>
    </lineage>
</organism>
<keyword evidence="3" id="KW-0812">Transmembrane</keyword>